<protein>
    <recommendedName>
        <fullName evidence="2">Integrase zinc-binding domain-containing protein</fullName>
    </recommendedName>
</protein>
<organism evidence="3 4">
    <name type="scientific">Penicillium cosmopolitanum</name>
    <dbReference type="NCBI Taxonomy" id="1131564"/>
    <lineage>
        <taxon>Eukaryota</taxon>
        <taxon>Fungi</taxon>
        <taxon>Dikarya</taxon>
        <taxon>Ascomycota</taxon>
        <taxon>Pezizomycotina</taxon>
        <taxon>Eurotiomycetes</taxon>
        <taxon>Eurotiomycetidae</taxon>
        <taxon>Eurotiales</taxon>
        <taxon>Aspergillaceae</taxon>
        <taxon>Penicillium</taxon>
    </lineage>
</organism>
<comment type="caution">
    <text evidence="3">The sequence shown here is derived from an EMBL/GenBank/DDBJ whole genome shotgun (WGS) entry which is preliminary data.</text>
</comment>
<feature type="compositionally biased region" description="Basic residues" evidence="1">
    <location>
        <begin position="100"/>
        <end position="117"/>
    </location>
</feature>
<evidence type="ECO:0000259" key="2">
    <source>
        <dbReference type="Pfam" id="PF17921"/>
    </source>
</evidence>
<evidence type="ECO:0000256" key="1">
    <source>
        <dbReference type="SAM" id="MobiDB-lite"/>
    </source>
</evidence>
<proteinExistence type="predicted"/>
<reference evidence="3" key="1">
    <citation type="submission" date="2022-12" db="EMBL/GenBank/DDBJ databases">
        <authorList>
            <person name="Petersen C."/>
        </authorList>
    </citation>
    <scope>NUCLEOTIDE SEQUENCE</scope>
    <source>
        <strain evidence="3">IBT 29677</strain>
    </source>
</reference>
<feature type="region of interest" description="Disordered" evidence="1">
    <location>
        <begin position="307"/>
        <end position="344"/>
    </location>
</feature>
<evidence type="ECO:0000313" key="4">
    <source>
        <dbReference type="Proteomes" id="UP001147747"/>
    </source>
</evidence>
<dbReference type="InterPro" id="IPR041588">
    <property type="entry name" value="Integrase_H2C2"/>
</dbReference>
<sequence length="459" mass="51204">MSSYSRRNDANESYLMNSQLVPGVPYNHPETHDFNSSAASYHFPPQSFANPYNAASQFASAGGPAYGQQPTLTAQGMQHLQYASDHTIPSMSTNEDMKFHHPHGHGHGHGHTHSHSHSHSQYMAAQSRYMQSPRYLPLREAFETEIENQESRNEGTMLSEAVIPALDGFPDVKEFDQLMQSYVDDLSVKKQDKALIHAKRARNIRTVLIDPKDTAVESAQFRFWVKKMFKLTTVGVGTTECRKMICHEGKPVAIREKLFKILTKAHQQCQHGGRDKTSAQVRRIYSWVPKELISRFVKICPTCQVRRGGSRLTPPNSRRGSPRLEMMPRSSPKLPSPPISRRESNFGTQVALDRAQSDYFTQQMHNGGGGWSMDHQQHQGLQGRGSTTGGGGGLHHRPYHGMPHSIAGTLDPFSPDMSVPPSQLTYGGGYVSAAHGTHDTKGVFELKLGKNRHSQYPIT</sequence>
<keyword evidence="4" id="KW-1185">Reference proteome</keyword>
<dbReference type="AlphaFoldDB" id="A0A9X0BBZ7"/>
<dbReference type="Pfam" id="PF17921">
    <property type="entry name" value="Integrase_H2C2"/>
    <property type="match status" value="1"/>
</dbReference>
<reference evidence="3" key="2">
    <citation type="journal article" date="2023" name="IMA Fungus">
        <title>Comparative genomic study of the Penicillium genus elucidates a diverse pangenome and 15 lateral gene transfer events.</title>
        <authorList>
            <person name="Petersen C."/>
            <person name="Sorensen T."/>
            <person name="Nielsen M.R."/>
            <person name="Sondergaard T.E."/>
            <person name="Sorensen J.L."/>
            <person name="Fitzpatrick D.A."/>
            <person name="Frisvad J.C."/>
            <person name="Nielsen K.L."/>
        </authorList>
    </citation>
    <scope>NUCLEOTIDE SEQUENCE</scope>
    <source>
        <strain evidence="3">IBT 29677</strain>
    </source>
</reference>
<feature type="region of interest" description="Disordered" evidence="1">
    <location>
        <begin position="91"/>
        <end position="117"/>
    </location>
</feature>
<gene>
    <name evidence="3" type="ORF">N7509_003953</name>
</gene>
<feature type="domain" description="Integrase zinc-binding" evidence="2">
    <location>
        <begin position="259"/>
        <end position="307"/>
    </location>
</feature>
<dbReference type="RefSeq" id="XP_056491324.1">
    <property type="nucleotide sequence ID" value="XM_056628590.1"/>
</dbReference>
<name>A0A9X0BBZ7_9EURO</name>
<accession>A0A9X0BBZ7</accession>
<dbReference type="GeneID" id="81367570"/>
<dbReference type="OrthoDB" id="2499658at2759"/>
<evidence type="ECO:0000313" key="3">
    <source>
        <dbReference type="EMBL" id="KAJ5404082.1"/>
    </source>
</evidence>
<dbReference type="EMBL" id="JAPZBU010000005">
    <property type="protein sequence ID" value="KAJ5404082.1"/>
    <property type="molecule type" value="Genomic_DNA"/>
</dbReference>
<dbReference type="Proteomes" id="UP001147747">
    <property type="component" value="Unassembled WGS sequence"/>
</dbReference>